<organism evidence="1 2">
    <name type="scientific">Catharanthus roseus</name>
    <name type="common">Madagascar periwinkle</name>
    <name type="synonym">Vinca rosea</name>
    <dbReference type="NCBI Taxonomy" id="4058"/>
    <lineage>
        <taxon>Eukaryota</taxon>
        <taxon>Viridiplantae</taxon>
        <taxon>Streptophyta</taxon>
        <taxon>Embryophyta</taxon>
        <taxon>Tracheophyta</taxon>
        <taxon>Spermatophyta</taxon>
        <taxon>Magnoliopsida</taxon>
        <taxon>eudicotyledons</taxon>
        <taxon>Gunneridae</taxon>
        <taxon>Pentapetalae</taxon>
        <taxon>asterids</taxon>
        <taxon>lamiids</taxon>
        <taxon>Gentianales</taxon>
        <taxon>Apocynaceae</taxon>
        <taxon>Rauvolfioideae</taxon>
        <taxon>Vinceae</taxon>
        <taxon>Catharanthinae</taxon>
        <taxon>Catharanthus</taxon>
    </lineage>
</organism>
<comment type="caution">
    <text evidence="1">The sequence shown here is derived from an EMBL/GenBank/DDBJ whole genome shotgun (WGS) entry which is preliminary data.</text>
</comment>
<proteinExistence type="predicted"/>
<sequence>MMASDDNEEFSGSDSDDGFSEDMEALRRACILAGTNTSSLPSSPSPAETANSRGGATATTTSSSYSDDEDDGEDDLKLVRSIQERFADLNDEEPLTLKPLCSIHPVGEEDNLEDDLETLRAIQRRFASYNDDSQKESTENSWHHSEQVGVTNIASEKETSNNLFVESSNAWEGFPNCVDKNSSDSQNSEACSKIIAQAQHSNLIKWQNTGAEDTSILPVKESGFPNSAQAFINAIKKNRSFQKLLRAKLMHIEARVEEIRKLKDRVKILKDFQAGCRKRTGRALSQKKDARVQLISLPKIRANAKLNSEKKSSAMYYGPAENCQVANYQEALKQFLVFLDREKWTKEEKGNLSKGVKQQFQEMILTRSLDLVSGADGSLGDSSNLDSIFASIRDHDITPENMRLFIPMVNWDQLASMYVPGRSGAACQSRWLNCDDPLINQNPWSTMEDKKLLHVLEKGLSNWIDIAVSLGTNRTPFQCLARYQRSLNASILRREWTEEEDNQLRAAVEAFGERNWQAVASAMEGRTGAQCSNRWKKTLNPARKKVGRWTPDEDKRLKVAVMLFGPKTWNKIAQFVPGRTQVQCRERWVNSLDPSVNWNEWTEEEDLKLQAAISEHGYCWSSVATCVPRRTDNQCWRRWKVLAPEEVPLLQAARKLQKNALMSNFVDRESERPALGPNDFIPLPAISAGPEHVNANHPRRQKRRSRYSF</sequence>
<evidence type="ECO:0000313" key="2">
    <source>
        <dbReference type="Proteomes" id="UP001060085"/>
    </source>
</evidence>
<reference evidence="2" key="1">
    <citation type="journal article" date="2023" name="Nat. Plants">
        <title>Single-cell RNA sequencing provides a high-resolution roadmap for understanding the multicellular compartmentation of specialized metabolism.</title>
        <authorList>
            <person name="Sun S."/>
            <person name="Shen X."/>
            <person name="Li Y."/>
            <person name="Li Y."/>
            <person name="Wang S."/>
            <person name="Li R."/>
            <person name="Zhang H."/>
            <person name="Shen G."/>
            <person name="Guo B."/>
            <person name="Wei J."/>
            <person name="Xu J."/>
            <person name="St-Pierre B."/>
            <person name="Chen S."/>
            <person name="Sun C."/>
        </authorList>
    </citation>
    <scope>NUCLEOTIDE SEQUENCE [LARGE SCALE GENOMIC DNA]</scope>
</reference>
<dbReference type="EMBL" id="CM044706">
    <property type="protein sequence ID" value="KAI5660253.1"/>
    <property type="molecule type" value="Genomic_DNA"/>
</dbReference>
<name>A0ACC0AH44_CATRO</name>
<keyword evidence="2" id="KW-1185">Reference proteome</keyword>
<evidence type="ECO:0000313" key="1">
    <source>
        <dbReference type="EMBL" id="KAI5660253.1"/>
    </source>
</evidence>
<dbReference type="Proteomes" id="UP001060085">
    <property type="component" value="Linkage Group LG06"/>
</dbReference>
<protein>
    <submittedName>
        <fullName evidence="1">Uncharacterized protein</fullName>
    </submittedName>
</protein>
<gene>
    <name evidence="1" type="ORF">M9H77_29046</name>
</gene>
<accession>A0ACC0AH44</accession>